<keyword evidence="3" id="KW-1185">Reference proteome</keyword>
<sequence>MNKTIKTIFISLSIIFGTIGIVSFFAIIFNSSYHFNETKIIDPELASKFGDFFGGFVGTIFSILSVFLLIYTILRQNRDGQKSILEANFFRMIDYHNQNVNQLKISHLDIKRKAEISDGRRAFVQFKIQIHRLFEIVKEINEEKKYELTQHQIADIVYVVFYYGIDGSWVSFIEDKLLIYNPIHTDIAKEIQDKINLNPDLRYGRTNQTNLSTYFRNMYNAIKLVDSSKILKDEEKKELIKIYRAQLSNPELYVLFFNVLSRFGRKWKENEYITKYQLLKNIPTGYCDGYIPNEYFPMDYEDEEY</sequence>
<evidence type="ECO:0000256" key="1">
    <source>
        <dbReference type="SAM" id="Phobius"/>
    </source>
</evidence>
<comment type="caution">
    <text evidence="2">The sequence shown here is derived from an EMBL/GenBank/DDBJ whole genome shotgun (WGS) entry which is preliminary data.</text>
</comment>
<dbReference type="InterPro" id="IPR031709">
    <property type="entry name" value="PutAbiC"/>
</dbReference>
<dbReference type="EMBL" id="BAABFN010000007">
    <property type="protein sequence ID" value="GAA4316322.1"/>
    <property type="molecule type" value="Genomic_DNA"/>
</dbReference>
<accession>A0ABP8G336</accession>
<keyword evidence="1" id="KW-0812">Transmembrane</keyword>
<reference evidence="3" key="1">
    <citation type="journal article" date="2019" name="Int. J. Syst. Evol. Microbiol.">
        <title>The Global Catalogue of Microorganisms (GCM) 10K type strain sequencing project: providing services to taxonomists for standard genome sequencing and annotation.</title>
        <authorList>
            <consortium name="The Broad Institute Genomics Platform"/>
            <consortium name="The Broad Institute Genome Sequencing Center for Infectious Disease"/>
            <person name="Wu L."/>
            <person name="Ma J."/>
        </authorList>
    </citation>
    <scope>NUCLEOTIDE SEQUENCE [LARGE SCALE GENOMIC DNA]</scope>
    <source>
        <strain evidence="3">JCM 17664</strain>
    </source>
</reference>
<dbReference type="Pfam" id="PF16872">
    <property type="entry name" value="putAbiC"/>
    <property type="match status" value="1"/>
</dbReference>
<evidence type="ECO:0000313" key="3">
    <source>
        <dbReference type="Proteomes" id="UP001501207"/>
    </source>
</evidence>
<keyword evidence="1" id="KW-0472">Membrane</keyword>
<organism evidence="2 3">
    <name type="scientific">Compostibacter hankyongensis</name>
    <dbReference type="NCBI Taxonomy" id="1007089"/>
    <lineage>
        <taxon>Bacteria</taxon>
        <taxon>Pseudomonadati</taxon>
        <taxon>Bacteroidota</taxon>
        <taxon>Chitinophagia</taxon>
        <taxon>Chitinophagales</taxon>
        <taxon>Chitinophagaceae</taxon>
        <taxon>Compostibacter</taxon>
    </lineage>
</organism>
<evidence type="ECO:0008006" key="4">
    <source>
        <dbReference type="Google" id="ProtNLM"/>
    </source>
</evidence>
<feature type="transmembrane region" description="Helical" evidence="1">
    <location>
        <begin position="7"/>
        <end position="29"/>
    </location>
</feature>
<keyword evidence="1" id="KW-1133">Transmembrane helix</keyword>
<protein>
    <recommendedName>
        <fullName evidence="4">Phage abortive infection protein</fullName>
    </recommendedName>
</protein>
<gene>
    <name evidence="2" type="ORF">GCM10023143_28190</name>
</gene>
<dbReference type="Proteomes" id="UP001501207">
    <property type="component" value="Unassembled WGS sequence"/>
</dbReference>
<name>A0ABP8G336_9BACT</name>
<evidence type="ECO:0000313" key="2">
    <source>
        <dbReference type="EMBL" id="GAA4316322.1"/>
    </source>
</evidence>
<proteinExistence type="predicted"/>
<feature type="transmembrane region" description="Helical" evidence="1">
    <location>
        <begin position="52"/>
        <end position="74"/>
    </location>
</feature>